<name>A0A3Q0ERS3_VIGRR</name>
<dbReference type="RefSeq" id="XP_022633134.1">
    <property type="nucleotide sequence ID" value="XM_022777413.1"/>
</dbReference>
<protein>
    <submittedName>
        <fullName evidence="3">NF-X1-type zinc finger protein NFXL2-like</fullName>
    </submittedName>
</protein>
<organism evidence="2 3">
    <name type="scientific">Vigna radiata var. radiata</name>
    <name type="common">Mung bean</name>
    <name type="synonym">Phaseolus aureus</name>
    <dbReference type="NCBI Taxonomy" id="3916"/>
    <lineage>
        <taxon>Eukaryota</taxon>
        <taxon>Viridiplantae</taxon>
        <taxon>Streptophyta</taxon>
        <taxon>Embryophyta</taxon>
        <taxon>Tracheophyta</taxon>
        <taxon>Spermatophyta</taxon>
        <taxon>Magnoliopsida</taxon>
        <taxon>eudicotyledons</taxon>
        <taxon>Gunneridae</taxon>
        <taxon>Pentapetalae</taxon>
        <taxon>rosids</taxon>
        <taxon>fabids</taxon>
        <taxon>Fabales</taxon>
        <taxon>Fabaceae</taxon>
        <taxon>Papilionoideae</taxon>
        <taxon>50 kb inversion clade</taxon>
        <taxon>NPAAA clade</taxon>
        <taxon>indigoferoid/millettioid clade</taxon>
        <taxon>Phaseoleae</taxon>
        <taxon>Vigna</taxon>
    </lineage>
</organism>
<reference evidence="3" key="1">
    <citation type="submission" date="2025-08" db="UniProtKB">
        <authorList>
            <consortium name="RefSeq"/>
        </authorList>
    </citation>
    <scope>IDENTIFICATION</scope>
    <source>
        <tissue evidence="3">Leaf</tissue>
    </source>
</reference>
<evidence type="ECO:0000313" key="3">
    <source>
        <dbReference type="RefSeq" id="XP_022633134.1"/>
    </source>
</evidence>
<evidence type="ECO:0000313" key="2">
    <source>
        <dbReference type="Proteomes" id="UP000087766"/>
    </source>
</evidence>
<dbReference type="OrthoDB" id="536399at2759"/>
<dbReference type="KEGG" id="vra:106753192"/>
<keyword evidence="2" id="KW-1185">Reference proteome</keyword>
<dbReference type="GeneID" id="106753192"/>
<gene>
    <name evidence="3" type="primary">LOC106753192</name>
</gene>
<dbReference type="Proteomes" id="UP000087766">
    <property type="component" value="Unplaced"/>
</dbReference>
<proteinExistence type="predicted"/>
<evidence type="ECO:0000256" key="1">
    <source>
        <dbReference type="SAM" id="MobiDB-lite"/>
    </source>
</evidence>
<dbReference type="STRING" id="3916.A0A3Q0ERS3"/>
<feature type="compositionally biased region" description="Pro residues" evidence="1">
    <location>
        <begin position="70"/>
        <end position="79"/>
    </location>
</feature>
<feature type="region of interest" description="Disordered" evidence="1">
    <location>
        <begin position="70"/>
        <end position="95"/>
    </location>
</feature>
<dbReference type="AlphaFoldDB" id="A0A3Q0ERS3"/>
<accession>A0A3Q0ERS3</accession>
<sequence length="151" mass="17135">MNRQHNNKAEGVSSSSRFYLHIWFFNNLRKKDSSFDMPHKCHYGACHPSRLPCAKEYQCGHTCKLRCHGPKPPPKPEFTPKPKKKKIIQQSEGVPGTPCPPCPELVWRSCADRMMVCSDKSQFSCENLCGNPLPCGNHYCTKTCHALDSQL</sequence>